<dbReference type="GO" id="GO:0003677">
    <property type="term" value="F:DNA binding"/>
    <property type="evidence" value="ECO:0007669"/>
    <property type="project" value="UniProtKB-KW"/>
</dbReference>
<dbReference type="InterPro" id="IPR036388">
    <property type="entry name" value="WH-like_DNA-bd_sf"/>
</dbReference>
<dbReference type="InterPro" id="IPR014710">
    <property type="entry name" value="RmlC-like_jellyroll"/>
</dbReference>
<dbReference type="AlphaFoldDB" id="A0A2G9WSA2"/>
<dbReference type="PANTHER" id="PTHR24567:SF28">
    <property type="entry name" value="LISTERIOLYSIN REGULATORY PROTEIN"/>
    <property type="match status" value="1"/>
</dbReference>
<dbReference type="Gene3D" id="2.60.120.10">
    <property type="entry name" value="Jelly Rolls"/>
    <property type="match status" value="1"/>
</dbReference>
<dbReference type="InterPro" id="IPR050397">
    <property type="entry name" value="Env_Response_Regulators"/>
</dbReference>
<dbReference type="InterPro" id="IPR036390">
    <property type="entry name" value="WH_DNA-bd_sf"/>
</dbReference>
<dbReference type="InterPro" id="IPR000595">
    <property type="entry name" value="cNMP-bd_dom"/>
</dbReference>
<dbReference type="SUPFAM" id="SSF51206">
    <property type="entry name" value="cAMP-binding domain-like"/>
    <property type="match status" value="1"/>
</dbReference>
<accession>A0A2G9WSA2</accession>
<evidence type="ECO:0000259" key="4">
    <source>
        <dbReference type="PROSITE" id="PS50042"/>
    </source>
</evidence>
<evidence type="ECO:0000256" key="1">
    <source>
        <dbReference type="ARBA" id="ARBA00023015"/>
    </source>
</evidence>
<dbReference type="Pfam" id="PF13545">
    <property type="entry name" value="HTH_Crp_2"/>
    <property type="match status" value="1"/>
</dbReference>
<evidence type="ECO:0000313" key="6">
    <source>
        <dbReference type="Proteomes" id="UP000231070"/>
    </source>
</evidence>
<dbReference type="PROSITE" id="PS50042">
    <property type="entry name" value="CNMP_BINDING_3"/>
    <property type="match status" value="1"/>
</dbReference>
<comment type="caution">
    <text evidence="5">The sequence shown here is derived from an EMBL/GenBank/DDBJ whole genome shotgun (WGS) entry which is preliminary data.</text>
</comment>
<sequence>MLETPNRRDMPTTSRSDSRCEACPVRQRSLFGVLSADRLDGILRQVDEVEYAAGVSIYTTGERRSTVFTLRSGYVKLLRFLPDGQQRIVRLVKPSCTFGLEALVGDTYGHAAVVLERAVVCMIPTTAIDGLRRTTPALHDQLMRRWQIALEEADVWLTELSTGKAPQRFARLLRRLVDANGVAPLFSRENLGAMLAMTPEHASRVVTDFRRNGAISDVTAGRCRCNLAQLSRLAAGGD</sequence>
<dbReference type="EMBL" id="NQVN01000016">
    <property type="protein sequence ID" value="PIO97587.1"/>
    <property type="molecule type" value="Genomic_DNA"/>
</dbReference>
<dbReference type="OrthoDB" id="571714at2"/>
<organism evidence="5 6">
    <name type="scientific">Pleomorphomonas carboxyditropha</name>
    <dbReference type="NCBI Taxonomy" id="2023338"/>
    <lineage>
        <taxon>Bacteria</taxon>
        <taxon>Pseudomonadati</taxon>
        <taxon>Pseudomonadota</taxon>
        <taxon>Alphaproteobacteria</taxon>
        <taxon>Hyphomicrobiales</taxon>
        <taxon>Pleomorphomonadaceae</taxon>
        <taxon>Pleomorphomonas</taxon>
    </lineage>
</organism>
<dbReference type="InterPro" id="IPR018490">
    <property type="entry name" value="cNMP-bd_dom_sf"/>
</dbReference>
<dbReference type="SMART" id="SM00100">
    <property type="entry name" value="cNMP"/>
    <property type="match status" value="1"/>
</dbReference>
<dbReference type="InterPro" id="IPR012318">
    <property type="entry name" value="HTH_CRP"/>
</dbReference>
<dbReference type="Pfam" id="PF00027">
    <property type="entry name" value="cNMP_binding"/>
    <property type="match status" value="1"/>
</dbReference>
<reference evidence="5 6" key="1">
    <citation type="submission" date="2017-08" db="EMBL/GenBank/DDBJ databases">
        <title>Pleomorphomonas carboxidotrophicus sp. nov., a new mesophilic hydrogenogenic carboxidotroph.</title>
        <authorList>
            <person name="Esquivel-Elizondo S."/>
            <person name="Krajmalnik-Brown R."/>
            <person name="Maldonado J."/>
        </authorList>
    </citation>
    <scope>NUCLEOTIDE SEQUENCE [LARGE SCALE GENOMIC DNA]</scope>
    <source>
        <strain evidence="5 6">SVCO-16</strain>
    </source>
</reference>
<protein>
    <recommendedName>
        <fullName evidence="4">Cyclic nucleotide-binding domain-containing protein</fullName>
    </recommendedName>
</protein>
<feature type="domain" description="Cyclic nucleotide-binding" evidence="4">
    <location>
        <begin position="30"/>
        <end position="114"/>
    </location>
</feature>
<dbReference type="Gene3D" id="1.10.10.10">
    <property type="entry name" value="Winged helix-like DNA-binding domain superfamily/Winged helix DNA-binding domain"/>
    <property type="match status" value="1"/>
</dbReference>
<dbReference type="GO" id="GO:0005829">
    <property type="term" value="C:cytosol"/>
    <property type="evidence" value="ECO:0007669"/>
    <property type="project" value="TreeGrafter"/>
</dbReference>
<evidence type="ECO:0000256" key="3">
    <source>
        <dbReference type="ARBA" id="ARBA00023163"/>
    </source>
</evidence>
<evidence type="ECO:0000313" key="5">
    <source>
        <dbReference type="EMBL" id="PIO97587.1"/>
    </source>
</evidence>
<dbReference type="GO" id="GO:0003700">
    <property type="term" value="F:DNA-binding transcription factor activity"/>
    <property type="evidence" value="ECO:0007669"/>
    <property type="project" value="TreeGrafter"/>
</dbReference>
<evidence type="ECO:0000256" key="2">
    <source>
        <dbReference type="ARBA" id="ARBA00023125"/>
    </source>
</evidence>
<dbReference type="PANTHER" id="PTHR24567">
    <property type="entry name" value="CRP FAMILY TRANSCRIPTIONAL REGULATORY PROTEIN"/>
    <property type="match status" value="1"/>
</dbReference>
<gene>
    <name evidence="5" type="ORF">CJ014_19155</name>
</gene>
<keyword evidence="1" id="KW-0805">Transcription regulation</keyword>
<dbReference type="CDD" id="cd00038">
    <property type="entry name" value="CAP_ED"/>
    <property type="match status" value="1"/>
</dbReference>
<dbReference type="SUPFAM" id="SSF46785">
    <property type="entry name" value="Winged helix' DNA-binding domain"/>
    <property type="match status" value="1"/>
</dbReference>
<keyword evidence="6" id="KW-1185">Reference proteome</keyword>
<name>A0A2G9WSA2_9HYPH</name>
<proteinExistence type="predicted"/>
<keyword evidence="3" id="KW-0804">Transcription</keyword>
<keyword evidence="2" id="KW-0238">DNA-binding</keyword>
<dbReference type="Proteomes" id="UP000231070">
    <property type="component" value="Unassembled WGS sequence"/>
</dbReference>